<feature type="region of interest" description="Disordered" evidence="5">
    <location>
        <begin position="642"/>
        <end position="771"/>
    </location>
</feature>
<dbReference type="PANTHER" id="PTHR22893:SF91">
    <property type="entry name" value="NADPH DEHYDROGENASE 2-RELATED"/>
    <property type="match status" value="1"/>
</dbReference>
<dbReference type="InterPro" id="IPR045247">
    <property type="entry name" value="Oye-like"/>
</dbReference>
<comment type="caution">
    <text evidence="8">The sequence shown here is derived from an EMBL/GenBank/DDBJ whole genome shotgun (WGS) entry which is preliminary data.</text>
</comment>
<dbReference type="Gene3D" id="3.20.20.70">
    <property type="entry name" value="Aldolase class I"/>
    <property type="match status" value="1"/>
</dbReference>
<dbReference type="InterPro" id="IPR001155">
    <property type="entry name" value="OxRdtase_FMN_N"/>
</dbReference>
<dbReference type="InterPro" id="IPR013785">
    <property type="entry name" value="Aldolase_TIM"/>
</dbReference>
<feature type="compositionally biased region" description="Polar residues" evidence="5">
    <location>
        <begin position="199"/>
        <end position="220"/>
    </location>
</feature>
<dbReference type="EMBL" id="BRXU01000025">
    <property type="protein sequence ID" value="GLC58939.1"/>
    <property type="molecule type" value="Genomic_DNA"/>
</dbReference>
<dbReference type="GO" id="GO:0016491">
    <property type="term" value="F:oxidoreductase activity"/>
    <property type="evidence" value="ECO:0007669"/>
    <property type="project" value="InterPro"/>
</dbReference>
<accession>A0A9W6BV14</accession>
<keyword evidence="3" id="KW-0288">FMN</keyword>
<reference evidence="8 9" key="1">
    <citation type="journal article" date="2023" name="Commun. Biol.">
        <title>Reorganization of the ancestral sex-determining regions during the evolution of trioecy in Pleodorina starrii.</title>
        <authorList>
            <person name="Takahashi K."/>
            <person name="Suzuki S."/>
            <person name="Kawai-Toyooka H."/>
            <person name="Yamamoto K."/>
            <person name="Hamaji T."/>
            <person name="Ootsuki R."/>
            <person name="Yamaguchi H."/>
            <person name="Kawachi M."/>
            <person name="Higashiyama T."/>
            <person name="Nozaki H."/>
        </authorList>
    </citation>
    <scope>NUCLEOTIDE SEQUENCE [LARGE SCALE GENOMIC DNA]</scope>
    <source>
        <strain evidence="8 9">NIES-4479</strain>
    </source>
</reference>
<dbReference type="InterPro" id="IPR046700">
    <property type="entry name" value="DUF6570"/>
</dbReference>
<evidence type="ECO:0000256" key="2">
    <source>
        <dbReference type="ARBA" id="ARBA00005979"/>
    </source>
</evidence>
<evidence type="ECO:0000256" key="1">
    <source>
        <dbReference type="ARBA" id="ARBA00001917"/>
    </source>
</evidence>
<keyword evidence="9" id="KW-1185">Reference proteome</keyword>
<feature type="domain" description="NADH:flavin oxidoreductase/NADH oxidase N-terminal" evidence="6">
    <location>
        <begin position="83"/>
        <end position="268"/>
    </location>
</feature>
<feature type="compositionally biased region" description="Basic residues" evidence="5">
    <location>
        <begin position="2164"/>
        <end position="2174"/>
    </location>
</feature>
<feature type="compositionally biased region" description="Low complexity" evidence="5">
    <location>
        <begin position="1769"/>
        <end position="1778"/>
    </location>
</feature>
<feature type="region of interest" description="Disordered" evidence="5">
    <location>
        <begin position="1689"/>
        <end position="1713"/>
    </location>
</feature>
<feature type="region of interest" description="Disordered" evidence="5">
    <location>
        <begin position="2419"/>
        <end position="2450"/>
    </location>
</feature>
<evidence type="ECO:0000256" key="5">
    <source>
        <dbReference type="SAM" id="MobiDB-lite"/>
    </source>
</evidence>
<comment type="similarity">
    <text evidence="2">Belongs to the NADH:flavin oxidoreductase/NADH oxidase family.</text>
</comment>
<protein>
    <submittedName>
        <fullName evidence="8">Uncharacterized protein</fullName>
    </submittedName>
</protein>
<feature type="compositionally biased region" description="Acidic residues" evidence="5">
    <location>
        <begin position="2187"/>
        <end position="2202"/>
    </location>
</feature>
<feature type="compositionally biased region" description="Polar residues" evidence="5">
    <location>
        <begin position="2267"/>
        <end position="2281"/>
    </location>
</feature>
<feature type="compositionally biased region" description="Polar residues" evidence="5">
    <location>
        <begin position="1694"/>
        <end position="1703"/>
    </location>
</feature>
<dbReference type="SUPFAM" id="SSF51395">
    <property type="entry name" value="FMN-linked oxidoreductases"/>
    <property type="match status" value="1"/>
</dbReference>
<gene>
    <name evidence="8" type="primary">PLEST004450</name>
    <name evidence="8" type="ORF">PLESTB_001419500</name>
</gene>
<feature type="compositionally biased region" description="Gly residues" evidence="5">
    <location>
        <begin position="2425"/>
        <end position="2438"/>
    </location>
</feature>
<feature type="region of interest" description="Disordered" evidence="5">
    <location>
        <begin position="196"/>
        <end position="227"/>
    </location>
</feature>
<feature type="region of interest" description="Disordered" evidence="5">
    <location>
        <begin position="2002"/>
        <end position="2034"/>
    </location>
</feature>
<feature type="coiled-coil region" evidence="4">
    <location>
        <begin position="2389"/>
        <end position="2419"/>
    </location>
</feature>
<keyword evidence="4" id="KW-0175">Coiled coil</keyword>
<feature type="compositionally biased region" description="Polar residues" evidence="5">
    <location>
        <begin position="2238"/>
        <end position="2252"/>
    </location>
</feature>
<feature type="region of interest" description="Disordered" evidence="5">
    <location>
        <begin position="2157"/>
        <end position="2281"/>
    </location>
</feature>
<dbReference type="GO" id="GO:0010181">
    <property type="term" value="F:FMN binding"/>
    <property type="evidence" value="ECO:0007669"/>
    <property type="project" value="InterPro"/>
</dbReference>
<feature type="region of interest" description="Disordered" evidence="5">
    <location>
        <begin position="1737"/>
        <end position="1813"/>
    </location>
</feature>
<evidence type="ECO:0000313" key="9">
    <source>
        <dbReference type="Proteomes" id="UP001165080"/>
    </source>
</evidence>
<evidence type="ECO:0000256" key="3">
    <source>
        <dbReference type="ARBA" id="ARBA00022643"/>
    </source>
</evidence>
<dbReference type="Pfam" id="PF13245">
    <property type="entry name" value="AAA_19"/>
    <property type="match status" value="1"/>
</dbReference>
<feature type="compositionally biased region" description="Low complexity" evidence="5">
    <location>
        <begin position="2003"/>
        <end position="2034"/>
    </location>
</feature>
<feature type="region of interest" description="Disordered" evidence="5">
    <location>
        <begin position="1242"/>
        <end position="1264"/>
    </location>
</feature>
<feature type="region of interest" description="Disordered" evidence="5">
    <location>
        <begin position="33"/>
        <end position="58"/>
    </location>
</feature>
<dbReference type="Pfam" id="PF00724">
    <property type="entry name" value="Oxidored_FMN"/>
    <property type="match status" value="1"/>
</dbReference>
<dbReference type="Proteomes" id="UP001165080">
    <property type="component" value="Unassembled WGS sequence"/>
</dbReference>
<sequence>MKTMQRRAVAPPSSRFSAGLLGMTRHVAAVARPGAATSPRKLHTGATTDVAGGRSTATSTVPATKFDIGGGVELPVPSDVAPLFQPYSLSGGRFQLSNRIVYAPLTRMRAVGTIPQLSAAVYYSQRAVPGGLIISEATNIAPEGLGIMNVPGLWLPEQLEGWKPVVRAVKDKGAVFFCQLWHCGRASHPDLQPNGAAPISSSNRPITSPAYQVHTPSGPKSYTAPRPATREEIKRVVGEYARAAKNAVEVAGFDGVEIHGANGYLVDQMDQGPRARGVAGPLGAVERPVEGYAPWQSYVQAVLASAVLPLEGGGLPGPVFGGKPLVLCQAQQGGGASGAATVDWSCHLVFRIRSTGESSARVLGVPMRVSSDMQLLGVCADVPAEMLYLLSPVSSLYPCLTVAEVERLKDIAAAELKELGGALLLVGVLIPTRQNHPHAASAPVPIAGLPFSSPPPVRQVPGPFPSVGPAMVPYGLLPPLLSSRPWQSAHLAPAPAGIMAGAGMPPGTHQAAAWLPAAAAAATAAPQAACGVAAPPATAQAALPGLGNVLLAHHQQPALALGASGGSSTATTCIAGSDVGNAAAPSTGGCVTGCKILDAGATRPLGGLHDGWLSALGRTLGMLDEPRPAGDRNRVALDAARRRMEETRRRQTDSQRAEEREAARRRMEETRRRQTDSQRAEEHEAARQRMEETRRRQTDSQRAEEHEAARRRMEETRRQQTDAQRAEEREAARRRMEETSRRQTDSQRAEKREAVRRRMEETRRQQTDAQRVVLRDAARQRMEEQRRRLAEAKLVEGQGRPLDSRRMSVLEAAQQRLGVPYDNIANIMLPEAGGLAREVAFAQELDRCVRREMPMWLCAVCSCIHGRGEVQWVPWDDIPNVQLLRADVQSTPAVPRDAKVVYRRPLQPGMVAVPPPPPAAVYGARSANARPADDDTAADLLSRVRDSGQTPLSPAPGDPCATCAGPAAICAHEPSVSGVPAPASGGPTPAGGDSAGYVTYCMRLVMEVPGVSETLQVDCTCRIRNGTDEVRICRVCLQALRAGKVPPWSLARVDMGDVPERNRFGRTLPTLELTETLLLAVAIATLKIVVVRLRDGGLRGPPGIQPRVLAGHIVARPNPSRAQLVAALPRRVEELTNFIQVVMMDAGVSRERMQELLRTATFLTVRGPVVMAWAEHLAEEWQRSVSMPLQLDPLAMQELQTLNNVPEALVLRAYIPQTEQAANRLREIWLEDRDGNARVQQEMEEREARGAAQAPSAGMRGSVVEDQPTGEARMADAPPPAAATFGKTAAVEGSVLDDFLLQTPSDLAPSYDSLEAVRTTQDPAGRAEAMVRVLVNCAGGPGVALLSNYNSFFLNVTSPQCFPFVLVGQRPDGMSETEYGKLFCRRMHYRVAPPAPGEPRHLLAQNGEALAILFDTKLLHDASRQAAVVVKNSPHHLNAVAGLDRQQVKDAAVVLGGDRRSAARREALQQIPAGVAAFAAALQAVGSKVEGTNAMYRSARGRAAALDCAVGPITVAFNLNPNDVGNRIVAVSAGQSAPCASDGRPLFSEDMHRRLRRVAAYPTLCAAYLQVVADAVLWILFGFRPGDKTQREPHCYMGTVQYVSYKVEESGRRALHLHGTAVVPAFRVATVKAAFSVGGRGGQTAGGLAGQLDGLRRRMADIMEAVACQFLPEGYDCPPAVFAYHGQHQRRTDTVGSGNSGTAGASHPPPIIHVPFPDREDYPDQMDFRRFCRHALRTTRPTAAPPPASTSLGGGAPTIDRDSSGVGGVSTASSRGAAHAIGTSAGGLSDNDRRRSSSSGTETDWSELDCEREGSTGTPIVPVLNSQALHLFAMHLCRLALKRQYHTHTTTCFKYDESCRMEYPRVLQMLFRWLADVDTVVLPRCGENLVGYTPTLLLALGCNNNTTLTCDLGREAGKYDEWQRQPAAERGPCPVVAGEDRARQQSEYQTKYTLKSQNTVNVDTFLRAVARLTAFDMTTGVSNAAAPGAPAPAPAQLTTEASDMAAADAPGPAARRAAPPPGGAAAPRPAAAADMPARERAALLANLRSAIHTTTGQTTYGMALMAHILSGGTTVWQSFDTAPLAAAAFVELVNTGTHRTTECVHQVVLEQRTGAVRYATAVRDYLLRCRELHGPTCSPYMLHMAYRKEIQDATYHRQLVQPASRRRGRPKRRAGAAALVQENWSSEADDEKNDTSSEDDGSCWENADGRGTASAGPTVAPEPTSAAPAGWIDPEYQASASASDGFSDTTTENEADRRRRYPPGSHIQHQAQRMASLQPFTRRSTAVEPARVGFRAVHPQEETHMLKRQTHLRLVQLLGGAPRRAGRDAAAARDEWASWVFAVFASYTDFDVPALAAMRPWDRLVLWMRTLRTSPEGDEYYVYVVRRVLHHLEARADSLQRIRNEARVRRATLRQLRAEQATAGDGAGSDDGGCGGDSLGSDDQDDPVAGLAGALADTGHVSDEEVLDAMAQPMLLDGTAADVVAEGLERLAQGGCNEAMFSSTAADLLPRPPSVAAPAGAGRNHRDFGTILTPGKQLNSRTLATWVRTADAWRADDDGGAGALAAANTVEELELVRDGEGRAVGARVLWATSPGAAGEPAPRGQCPPFIRLKTPPSRDDTIRLFTLTRQQALAFTLLAQAFEADQQGTPRRSLHLLLAGDPGTGKSQAVKAIEWQVFQHGQPAWLTACAFTWRAARGISTPVQLARSTCNTFFLKGIGDNVDEMDMTAAKERVRETIPGRMVCMDEVSFVSQDHLGNCNEVAQRVLPEVPGRPPEDLLVLNGRDLGAVGDPLQHSTTGGLPLHAQAYLRRFLPTRYATPKAPSAPVDRAAQRGRDVLDALLGSEGNVIRLTNQQRQSADPND</sequence>
<evidence type="ECO:0000259" key="7">
    <source>
        <dbReference type="Pfam" id="PF20209"/>
    </source>
</evidence>
<dbReference type="PANTHER" id="PTHR22893">
    <property type="entry name" value="NADH OXIDOREDUCTASE-RELATED"/>
    <property type="match status" value="1"/>
</dbReference>
<feature type="compositionally biased region" description="Basic and acidic residues" evidence="5">
    <location>
        <begin position="642"/>
        <end position="766"/>
    </location>
</feature>
<feature type="domain" description="DUF6570" evidence="7">
    <location>
        <begin position="1043"/>
        <end position="1179"/>
    </location>
</feature>
<dbReference type="InterPro" id="IPR027417">
    <property type="entry name" value="P-loop_NTPase"/>
</dbReference>
<proteinExistence type="inferred from homology"/>
<dbReference type="Gene3D" id="3.40.50.300">
    <property type="entry name" value="P-loop containing nucleotide triphosphate hydrolases"/>
    <property type="match status" value="1"/>
</dbReference>
<keyword evidence="3" id="KW-0285">Flavoprotein</keyword>
<dbReference type="Pfam" id="PF20209">
    <property type="entry name" value="DUF6570"/>
    <property type="match status" value="1"/>
</dbReference>
<evidence type="ECO:0000259" key="6">
    <source>
        <dbReference type="Pfam" id="PF00724"/>
    </source>
</evidence>
<comment type="cofactor">
    <cofactor evidence="1">
        <name>FMN</name>
        <dbReference type="ChEBI" id="CHEBI:58210"/>
    </cofactor>
</comment>
<organism evidence="8 9">
    <name type="scientific">Pleodorina starrii</name>
    <dbReference type="NCBI Taxonomy" id="330485"/>
    <lineage>
        <taxon>Eukaryota</taxon>
        <taxon>Viridiplantae</taxon>
        <taxon>Chlorophyta</taxon>
        <taxon>core chlorophytes</taxon>
        <taxon>Chlorophyceae</taxon>
        <taxon>CS clade</taxon>
        <taxon>Chlamydomonadales</taxon>
        <taxon>Volvocaceae</taxon>
        <taxon>Pleodorina</taxon>
    </lineage>
</organism>
<evidence type="ECO:0000313" key="8">
    <source>
        <dbReference type="EMBL" id="GLC58939.1"/>
    </source>
</evidence>
<evidence type="ECO:0000256" key="4">
    <source>
        <dbReference type="SAM" id="Coils"/>
    </source>
</evidence>
<name>A0A9W6BV14_9CHLO</name>